<name>A0AAD6QW74_9ROSI</name>
<evidence type="ECO:0000256" key="1">
    <source>
        <dbReference type="SAM" id="Phobius"/>
    </source>
</evidence>
<reference evidence="2" key="1">
    <citation type="journal article" date="2023" name="Mol. Ecol. Resour.">
        <title>Chromosome-level genome assembly of a triploid poplar Populus alba 'Berolinensis'.</title>
        <authorList>
            <person name="Chen S."/>
            <person name="Yu Y."/>
            <person name="Wang X."/>
            <person name="Wang S."/>
            <person name="Zhang T."/>
            <person name="Zhou Y."/>
            <person name="He R."/>
            <person name="Meng N."/>
            <person name="Wang Y."/>
            <person name="Liu W."/>
            <person name="Liu Z."/>
            <person name="Liu J."/>
            <person name="Guo Q."/>
            <person name="Huang H."/>
            <person name="Sederoff R.R."/>
            <person name="Wang G."/>
            <person name="Qu G."/>
            <person name="Chen S."/>
        </authorList>
    </citation>
    <scope>NUCLEOTIDE SEQUENCE</scope>
    <source>
        <strain evidence="2">SC-2020</strain>
    </source>
</reference>
<gene>
    <name evidence="2" type="ORF">NC653_014098</name>
</gene>
<protein>
    <submittedName>
        <fullName evidence="2">Uncharacterized protein</fullName>
    </submittedName>
</protein>
<sequence length="38" mass="4391">MESLRRHMSFPPFVTLTLLLPCSLLLVVLVYFLEKRGA</sequence>
<keyword evidence="1" id="KW-0812">Transmembrane</keyword>
<organism evidence="2 3">
    <name type="scientific">Populus alba x Populus x berolinensis</name>
    <dbReference type="NCBI Taxonomy" id="444605"/>
    <lineage>
        <taxon>Eukaryota</taxon>
        <taxon>Viridiplantae</taxon>
        <taxon>Streptophyta</taxon>
        <taxon>Embryophyta</taxon>
        <taxon>Tracheophyta</taxon>
        <taxon>Spermatophyta</taxon>
        <taxon>Magnoliopsida</taxon>
        <taxon>eudicotyledons</taxon>
        <taxon>Gunneridae</taxon>
        <taxon>Pentapetalae</taxon>
        <taxon>rosids</taxon>
        <taxon>fabids</taxon>
        <taxon>Malpighiales</taxon>
        <taxon>Salicaceae</taxon>
        <taxon>Saliceae</taxon>
        <taxon>Populus</taxon>
    </lineage>
</organism>
<evidence type="ECO:0000313" key="3">
    <source>
        <dbReference type="Proteomes" id="UP001164929"/>
    </source>
</evidence>
<keyword evidence="1" id="KW-0472">Membrane</keyword>
<accession>A0AAD6QW74</accession>
<dbReference type="AlphaFoldDB" id="A0AAD6QW74"/>
<dbReference type="Proteomes" id="UP001164929">
    <property type="component" value="Chromosome 5"/>
</dbReference>
<comment type="caution">
    <text evidence="2">The sequence shown here is derived from an EMBL/GenBank/DDBJ whole genome shotgun (WGS) entry which is preliminary data.</text>
</comment>
<proteinExistence type="predicted"/>
<dbReference type="EMBL" id="JAQIZT010000005">
    <property type="protein sequence ID" value="KAJ6997749.1"/>
    <property type="molecule type" value="Genomic_DNA"/>
</dbReference>
<keyword evidence="1" id="KW-1133">Transmembrane helix</keyword>
<keyword evidence="3" id="KW-1185">Reference proteome</keyword>
<feature type="transmembrane region" description="Helical" evidence="1">
    <location>
        <begin position="12"/>
        <end position="33"/>
    </location>
</feature>
<evidence type="ECO:0000313" key="2">
    <source>
        <dbReference type="EMBL" id="KAJ6997749.1"/>
    </source>
</evidence>